<organism evidence="2 3">
    <name type="scientific">Dunaliella salina</name>
    <name type="common">Green alga</name>
    <name type="synonym">Protococcus salinus</name>
    <dbReference type="NCBI Taxonomy" id="3046"/>
    <lineage>
        <taxon>Eukaryota</taxon>
        <taxon>Viridiplantae</taxon>
        <taxon>Chlorophyta</taxon>
        <taxon>core chlorophytes</taxon>
        <taxon>Chlorophyceae</taxon>
        <taxon>CS clade</taxon>
        <taxon>Chlamydomonadales</taxon>
        <taxon>Dunaliellaceae</taxon>
        <taxon>Dunaliella</taxon>
    </lineage>
</organism>
<sequence length="83" mass="9034">MCKSSAEGTVAGEDRRTATPETTTSTLPFLANYKLPCLLMSEQGNMHAFAEFCGSRATPVKNGGQYPLYQKIQYGHARCVETA</sequence>
<accession>A0ABQ7GU10</accession>
<proteinExistence type="predicted"/>
<name>A0ABQ7GU10_DUNSA</name>
<dbReference type="Proteomes" id="UP000815325">
    <property type="component" value="Unassembled WGS sequence"/>
</dbReference>
<reference evidence="2" key="1">
    <citation type="submission" date="2017-08" db="EMBL/GenBank/DDBJ databases">
        <authorList>
            <person name="Polle J.E."/>
            <person name="Barry K."/>
            <person name="Cushman J."/>
            <person name="Schmutz J."/>
            <person name="Tran D."/>
            <person name="Hathwaick L.T."/>
            <person name="Yim W.C."/>
            <person name="Jenkins J."/>
            <person name="Mckie-Krisberg Z.M."/>
            <person name="Prochnik S."/>
            <person name="Lindquist E."/>
            <person name="Dockter R.B."/>
            <person name="Adam C."/>
            <person name="Molina H."/>
            <person name="Bunkerborg J."/>
            <person name="Jin E."/>
            <person name="Buchheim M."/>
            <person name="Magnuson J."/>
        </authorList>
    </citation>
    <scope>NUCLEOTIDE SEQUENCE</scope>
    <source>
        <strain evidence="2">CCAP 19/18</strain>
    </source>
</reference>
<evidence type="ECO:0000313" key="2">
    <source>
        <dbReference type="EMBL" id="KAF5838092.1"/>
    </source>
</evidence>
<evidence type="ECO:0000313" key="3">
    <source>
        <dbReference type="Proteomes" id="UP000815325"/>
    </source>
</evidence>
<dbReference type="EMBL" id="MU069591">
    <property type="protein sequence ID" value="KAF5838092.1"/>
    <property type="molecule type" value="Genomic_DNA"/>
</dbReference>
<protein>
    <submittedName>
        <fullName evidence="2">Uncharacterized protein</fullName>
    </submittedName>
</protein>
<keyword evidence="3" id="KW-1185">Reference proteome</keyword>
<comment type="caution">
    <text evidence="2">The sequence shown here is derived from an EMBL/GenBank/DDBJ whole genome shotgun (WGS) entry which is preliminary data.</text>
</comment>
<evidence type="ECO:0000256" key="1">
    <source>
        <dbReference type="SAM" id="MobiDB-lite"/>
    </source>
</evidence>
<feature type="region of interest" description="Disordered" evidence="1">
    <location>
        <begin position="1"/>
        <end position="23"/>
    </location>
</feature>
<gene>
    <name evidence="2" type="ORF">DUNSADRAFT_3401</name>
</gene>